<dbReference type="GO" id="GO:0003723">
    <property type="term" value="F:RNA binding"/>
    <property type="evidence" value="ECO:0007669"/>
    <property type="project" value="UniProtKB-UniRule"/>
</dbReference>
<reference evidence="7 8" key="1">
    <citation type="submission" date="2016-07" db="EMBL/GenBank/DDBJ databases">
        <title>Draft genome of the white-rot fungus Obba rivulosa 3A-2.</title>
        <authorList>
            <consortium name="DOE Joint Genome Institute"/>
            <person name="Miettinen O."/>
            <person name="Riley R."/>
            <person name="Acob R."/>
            <person name="Barry K."/>
            <person name="Cullen D."/>
            <person name="De Vries R."/>
            <person name="Hainaut M."/>
            <person name="Hatakka A."/>
            <person name="Henrissat B."/>
            <person name="Hilden K."/>
            <person name="Kuo R."/>
            <person name="Labutti K."/>
            <person name="Lipzen A."/>
            <person name="Makela M.R."/>
            <person name="Sandor L."/>
            <person name="Spatafora J.W."/>
            <person name="Grigoriev I.V."/>
            <person name="Hibbett D.S."/>
        </authorList>
    </citation>
    <scope>NUCLEOTIDE SEQUENCE [LARGE SCALE GENOMIC DNA]</scope>
    <source>
        <strain evidence="7 8">3A-2</strain>
    </source>
</reference>
<feature type="compositionally biased region" description="Basic and acidic residues" evidence="5">
    <location>
        <begin position="360"/>
        <end position="375"/>
    </location>
</feature>
<feature type="compositionally biased region" description="Basic and acidic residues" evidence="5">
    <location>
        <begin position="340"/>
        <end position="352"/>
    </location>
</feature>
<comment type="subcellular location">
    <subcellularLocation>
        <location evidence="1">Nucleus</location>
        <location evidence="1">Nucleolus</location>
    </subcellularLocation>
</comment>
<dbReference type="PROSITE" id="PS50102">
    <property type="entry name" value="RRM"/>
    <property type="match status" value="1"/>
</dbReference>
<dbReference type="InterPro" id="IPR034138">
    <property type="entry name" value="NOP8_RRM"/>
</dbReference>
<name>A0A8E2DUL7_9APHY</name>
<feature type="compositionally biased region" description="Basic residues" evidence="5">
    <location>
        <begin position="539"/>
        <end position="554"/>
    </location>
</feature>
<dbReference type="CDD" id="cd12226">
    <property type="entry name" value="RRM_NOL8"/>
    <property type="match status" value="1"/>
</dbReference>
<evidence type="ECO:0000256" key="1">
    <source>
        <dbReference type="ARBA" id="ARBA00004604"/>
    </source>
</evidence>
<dbReference type="InterPro" id="IPR000504">
    <property type="entry name" value="RRM_dom"/>
</dbReference>
<keyword evidence="3" id="KW-0539">Nucleus</keyword>
<feature type="region of interest" description="Disordered" evidence="5">
    <location>
        <begin position="338"/>
        <end position="427"/>
    </location>
</feature>
<accession>A0A8E2DUL7</accession>
<dbReference type="AlphaFoldDB" id="A0A8E2DUL7"/>
<dbReference type="PANTHER" id="PTHR48029:SF1">
    <property type="entry name" value="NUCLEOLAR PROTEIN 8"/>
    <property type="match status" value="1"/>
</dbReference>
<feature type="compositionally biased region" description="Acidic residues" evidence="5">
    <location>
        <begin position="381"/>
        <end position="399"/>
    </location>
</feature>
<feature type="region of interest" description="Disordered" evidence="5">
    <location>
        <begin position="233"/>
        <end position="300"/>
    </location>
</feature>
<dbReference type="PANTHER" id="PTHR48029">
    <property type="entry name" value="NUCLEOLAR PROTEIN 8"/>
    <property type="match status" value="1"/>
</dbReference>
<dbReference type="InterPro" id="IPR035979">
    <property type="entry name" value="RBD_domain_sf"/>
</dbReference>
<sequence length="561" mass="62020">MSEETITKRLHVSGLTPAITTSDLSQRLASFGTVKSIDGFGTLDAVGQPRKFGYITIETTKSKLSRCMNLLSGVTWKGAKLRIGEAKPDFRERIAREHEVDEASDNQPPKKKRRLPHGVQGVHAPDMSPVTPENAASRPGWHVTPLGRIVRPIRIRPEHPLPPPLTTSQPAAKAKGKKADETKRKRKRAKDPPTRARRRTIDPLKWGSTHLKGAFLEAVVVDRQNAPVMLETQDGYDESDESSEDENESNEEESGTEPRLADVSMNEAETSTAATPAPASAKPAPAPNPKSVEQIPTTVPSAKLAVQNSVKAPAPTSVLSEDLIQEKEKTLGLLASIFGDKGDADWGDKESISDVDMEELTSRDPEYASESHELEQASLSEADEADVEIETDVETETEEQTPPQPERLEEQSKPPPHPARATGLKDLFAPREEDAGFSLLGHLDLDLELDEEVEQQISVPARAAAVPQVPVSVSATTYLPDFDPKRPFFFPLPPDERNRSRARDALDPANWRTFFYRTESADEIRKRWEETRGELTSGWKRRHREAVKSRRRRGGVGGDGE</sequence>
<dbReference type="SUPFAM" id="SSF54928">
    <property type="entry name" value="RNA-binding domain, RBD"/>
    <property type="match status" value="1"/>
</dbReference>
<feature type="region of interest" description="Disordered" evidence="5">
    <location>
        <begin position="96"/>
        <end position="142"/>
    </location>
</feature>
<feature type="compositionally biased region" description="Basic and acidic residues" evidence="5">
    <location>
        <begin position="190"/>
        <end position="202"/>
    </location>
</feature>
<organism evidence="7 8">
    <name type="scientific">Obba rivulosa</name>
    <dbReference type="NCBI Taxonomy" id="1052685"/>
    <lineage>
        <taxon>Eukaryota</taxon>
        <taxon>Fungi</taxon>
        <taxon>Dikarya</taxon>
        <taxon>Basidiomycota</taxon>
        <taxon>Agaricomycotina</taxon>
        <taxon>Agaricomycetes</taxon>
        <taxon>Polyporales</taxon>
        <taxon>Gelatoporiaceae</taxon>
        <taxon>Obba</taxon>
    </lineage>
</organism>
<feature type="domain" description="RRM" evidence="6">
    <location>
        <begin position="8"/>
        <end position="88"/>
    </location>
</feature>
<proteinExistence type="predicted"/>
<dbReference type="GO" id="GO:0005730">
    <property type="term" value="C:nucleolus"/>
    <property type="evidence" value="ECO:0007669"/>
    <property type="project" value="UniProtKB-SubCell"/>
</dbReference>
<keyword evidence="2 4" id="KW-0694">RNA-binding</keyword>
<feature type="compositionally biased region" description="Acidic residues" evidence="5">
    <location>
        <begin position="234"/>
        <end position="255"/>
    </location>
</feature>
<evidence type="ECO:0000313" key="8">
    <source>
        <dbReference type="Proteomes" id="UP000250043"/>
    </source>
</evidence>
<evidence type="ECO:0000313" key="7">
    <source>
        <dbReference type="EMBL" id="OCH96274.1"/>
    </source>
</evidence>
<dbReference type="InterPro" id="IPR012677">
    <property type="entry name" value="Nucleotide-bd_a/b_plait_sf"/>
</dbReference>
<evidence type="ECO:0000256" key="4">
    <source>
        <dbReference type="PROSITE-ProRule" id="PRU00176"/>
    </source>
</evidence>
<dbReference type="Gene3D" id="3.30.70.330">
    <property type="match status" value="1"/>
</dbReference>
<feature type="region of interest" description="Disordered" evidence="5">
    <location>
        <begin position="155"/>
        <end position="204"/>
    </location>
</feature>
<feature type="compositionally biased region" description="Low complexity" evidence="5">
    <location>
        <begin position="266"/>
        <end position="283"/>
    </location>
</feature>
<evidence type="ECO:0000259" key="6">
    <source>
        <dbReference type="PROSITE" id="PS50102"/>
    </source>
</evidence>
<evidence type="ECO:0000256" key="5">
    <source>
        <dbReference type="SAM" id="MobiDB-lite"/>
    </source>
</evidence>
<keyword evidence="8" id="KW-1185">Reference proteome</keyword>
<dbReference type="EMBL" id="KV722331">
    <property type="protein sequence ID" value="OCH96274.1"/>
    <property type="molecule type" value="Genomic_DNA"/>
</dbReference>
<feature type="region of interest" description="Disordered" evidence="5">
    <location>
        <begin position="533"/>
        <end position="561"/>
    </location>
</feature>
<gene>
    <name evidence="7" type="ORF">OBBRIDRAFT_809203</name>
</gene>
<dbReference type="Proteomes" id="UP000250043">
    <property type="component" value="Unassembled WGS sequence"/>
</dbReference>
<protein>
    <recommendedName>
        <fullName evidence="6">RRM domain-containing protein</fullName>
    </recommendedName>
</protein>
<dbReference type="OrthoDB" id="21643at2759"/>
<evidence type="ECO:0000256" key="3">
    <source>
        <dbReference type="ARBA" id="ARBA00023242"/>
    </source>
</evidence>
<evidence type="ECO:0000256" key="2">
    <source>
        <dbReference type="ARBA" id="ARBA00022884"/>
    </source>
</evidence>